<comment type="caution">
    <text evidence="2">The sequence shown here is derived from an EMBL/GenBank/DDBJ whole genome shotgun (WGS) entry which is preliminary data.</text>
</comment>
<proteinExistence type="predicted"/>
<dbReference type="VEuPathDB" id="ToxoDB:CSUI_000112"/>
<feature type="region of interest" description="Disordered" evidence="1">
    <location>
        <begin position="92"/>
        <end position="112"/>
    </location>
</feature>
<accession>A0A2C6LGY9</accession>
<sequence>MAPDGERAPQPAASGSDSSIAAPSAVSGATPVNPETALLLACANLLSQHCPSIQSSSLSLHLPVLVDLLGRGSVATQSIQEFQANNLDTFSPTRKRQRFDQTPSSSGVPLPSTNCAAAVDGLESLVKLAAARPQATLPAPEANSPSDRPISYVTLDATGTHWIISTPVQGGLLRHFLPPVESRLDELVAVEPDAFESQSGSRSLPSSAGLVSTASVFEDTDGSQRLREASDPPFSCLVSEQAFTADTSPVSEHIQEESTSAPASQPLARDLEGATEEASSTPASDAATVYAPSPTLAADPSLTGTADSQIQPSAEASLGKVSLDTYWAASPDSSWVAADVLPQTHLPMFCRHMETDSVEMCHSITSDKGSTTRTCCTEDEFPLDGEKVGTTEAYSEMAKKLPKLAGVIFDRVHARWVSTYHDKETRKVMRKYFGVRKHGFEQAYKMAVRHRKMKLLSKQSKGESEKTLPGAGADSTVGCLTEAACFFDGEVDTMNKNVCYETLFKTLPRVTGVSYDSYAMKFRAGFMSNGKWNVKDFPIRKYGTFAEAYRRAVACRLGNSRVESSRKTDAGQKSALRSGEYAVQP</sequence>
<dbReference type="EMBL" id="MIGC01000045">
    <property type="protein sequence ID" value="PHJ26028.1"/>
    <property type="molecule type" value="Genomic_DNA"/>
</dbReference>
<feature type="region of interest" description="Disordered" evidence="1">
    <location>
        <begin position="565"/>
        <end position="585"/>
    </location>
</feature>
<protein>
    <submittedName>
        <fullName evidence="2">Ap2 domain transcription factor ap2vi-1</fullName>
    </submittedName>
</protein>
<feature type="region of interest" description="Disordered" evidence="1">
    <location>
        <begin position="1"/>
        <end position="27"/>
    </location>
</feature>
<dbReference type="OrthoDB" id="332799at2759"/>
<gene>
    <name evidence="2" type="ORF">CSUI_000112</name>
</gene>
<dbReference type="GeneID" id="94423557"/>
<dbReference type="RefSeq" id="XP_067927674.1">
    <property type="nucleotide sequence ID" value="XM_068060346.1"/>
</dbReference>
<dbReference type="AlphaFoldDB" id="A0A2C6LGY9"/>
<dbReference type="Proteomes" id="UP000221165">
    <property type="component" value="Unassembled WGS sequence"/>
</dbReference>
<evidence type="ECO:0000313" key="2">
    <source>
        <dbReference type="EMBL" id="PHJ26028.1"/>
    </source>
</evidence>
<dbReference type="Gene3D" id="1.20.5.2050">
    <property type="match status" value="2"/>
</dbReference>
<keyword evidence="3" id="KW-1185">Reference proteome</keyword>
<organism evidence="2 3">
    <name type="scientific">Cystoisospora suis</name>
    <dbReference type="NCBI Taxonomy" id="483139"/>
    <lineage>
        <taxon>Eukaryota</taxon>
        <taxon>Sar</taxon>
        <taxon>Alveolata</taxon>
        <taxon>Apicomplexa</taxon>
        <taxon>Conoidasida</taxon>
        <taxon>Coccidia</taxon>
        <taxon>Eucoccidiorida</taxon>
        <taxon>Eimeriorina</taxon>
        <taxon>Sarcocystidae</taxon>
        <taxon>Cystoisospora</taxon>
    </lineage>
</organism>
<reference evidence="2 3" key="1">
    <citation type="journal article" date="2017" name="Int. J. Parasitol.">
        <title>The genome of the protozoan parasite Cystoisospora suis and a reverse vaccinology approach to identify vaccine candidates.</title>
        <authorList>
            <person name="Palmieri N."/>
            <person name="Shrestha A."/>
            <person name="Ruttkowski B."/>
            <person name="Beck T."/>
            <person name="Vogl C."/>
            <person name="Tomley F."/>
            <person name="Blake D.P."/>
            <person name="Joachim A."/>
        </authorList>
    </citation>
    <scope>NUCLEOTIDE SEQUENCE [LARGE SCALE GENOMIC DNA]</scope>
    <source>
        <strain evidence="2 3">Wien I</strain>
    </source>
</reference>
<feature type="region of interest" description="Disordered" evidence="1">
    <location>
        <begin position="246"/>
        <end position="308"/>
    </location>
</feature>
<feature type="compositionally biased region" description="Polar residues" evidence="1">
    <location>
        <begin position="100"/>
        <end position="112"/>
    </location>
</feature>
<name>A0A2C6LGY9_9APIC</name>
<evidence type="ECO:0000313" key="3">
    <source>
        <dbReference type="Proteomes" id="UP000221165"/>
    </source>
</evidence>
<evidence type="ECO:0000256" key="1">
    <source>
        <dbReference type="SAM" id="MobiDB-lite"/>
    </source>
</evidence>